<reference evidence="1 2" key="1">
    <citation type="submission" date="2017-11" db="EMBL/GenBank/DDBJ databases">
        <title>De-novo sequencing of pomegranate (Punica granatum L.) genome.</title>
        <authorList>
            <person name="Akparov Z."/>
            <person name="Amiraslanov A."/>
            <person name="Hajiyeva S."/>
            <person name="Abbasov M."/>
            <person name="Kaur K."/>
            <person name="Hamwieh A."/>
            <person name="Solovyev V."/>
            <person name="Salamov A."/>
            <person name="Braich B."/>
            <person name="Kosarev P."/>
            <person name="Mahmoud A."/>
            <person name="Hajiyev E."/>
            <person name="Babayeva S."/>
            <person name="Izzatullayeva V."/>
            <person name="Mammadov A."/>
            <person name="Mammadov A."/>
            <person name="Sharifova S."/>
            <person name="Ojaghi J."/>
            <person name="Eynullazada K."/>
            <person name="Bayramov B."/>
            <person name="Abdulazimova A."/>
            <person name="Shahmuradov I."/>
        </authorList>
    </citation>
    <scope>NUCLEOTIDE SEQUENCE [LARGE SCALE GENOMIC DNA]</scope>
    <source>
        <strain evidence="2">cv. AG2017</strain>
        <tissue evidence="1">Leaf</tissue>
    </source>
</reference>
<evidence type="ECO:0008006" key="3">
    <source>
        <dbReference type="Google" id="ProtNLM"/>
    </source>
</evidence>
<dbReference type="EMBL" id="PGOL01001733">
    <property type="protein sequence ID" value="PKI54984.1"/>
    <property type="molecule type" value="Genomic_DNA"/>
</dbReference>
<proteinExistence type="predicted"/>
<gene>
    <name evidence="1" type="ORF">CRG98_024656</name>
</gene>
<comment type="caution">
    <text evidence="1">The sequence shown here is derived from an EMBL/GenBank/DDBJ whole genome shotgun (WGS) entry which is preliminary data.</text>
</comment>
<evidence type="ECO:0000313" key="2">
    <source>
        <dbReference type="Proteomes" id="UP000233551"/>
    </source>
</evidence>
<accession>A0A2I0JFH2</accession>
<keyword evidence="2" id="KW-1185">Reference proteome</keyword>
<sequence length="242" mass="25891">MAEENQLAVFEENTPPMPVHSQPPTMHAPPPLTPAGVLLALHGAPSTHLPPPASSGTPRRIQEHLFLKFHHRQCRCHSHPMITRHDQSTSRQHGHQMAELMALLKGLNRALSSSTLPPGYGPTVDPNPWFLSTFVQESGDAPALTTAHILATYPVSNLPVPPAFPQPVDALAVASFPPTVISGLSMSVPPPVSALALAPIFTVPPPTTHAPTHTTEHFPSQAPPSHVGFLYQAPPPINTTFP</sequence>
<dbReference type="AlphaFoldDB" id="A0A2I0JFH2"/>
<name>A0A2I0JFH2_PUNGR</name>
<evidence type="ECO:0000313" key="1">
    <source>
        <dbReference type="EMBL" id="PKI54984.1"/>
    </source>
</evidence>
<dbReference type="Proteomes" id="UP000233551">
    <property type="component" value="Unassembled WGS sequence"/>
</dbReference>
<protein>
    <recommendedName>
        <fullName evidence="3">Extensin-like</fullName>
    </recommendedName>
</protein>
<organism evidence="1 2">
    <name type="scientific">Punica granatum</name>
    <name type="common">Pomegranate</name>
    <dbReference type="NCBI Taxonomy" id="22663"/>
    <lineage>
        <taxon>Eukaryota</taxon>
        <taxon>Viridiplantae</taxon>
        <taxon>Streptophyta</taxon>
        <taxon>Embryophyta</taxon>
        <taxon>Tracheophyta</taxon>
        <taxon>Spermatophyta</taxon>
        <taxon>Magnoliopsida</taxon>
        <taxon>eudicotyledons</taxon>
        <taxon>Gunneridae</taxon>
        <taxon>Pentapetalae</taxon>
        <taxon>rosids</taxon>
        <taxon>malvids</taxon>
        <taxon>Myrtales</taxon>
        <taxon>Lythraceae</taxon>
        <taxon>Punica</taxon>
    </lineage>
</organism>